<accession>W6M9L2</accession>
<protein>
    <submittedName>
        <fullName evidence="3">Thioredoxin domain protein</fullName>
    </submittedName>
</protein>
<dbReference type="AlphaFoldDB" id="W6M9L2"/>
<feature type="chain" id="PRO_5004878757" evidence="1">
    <location>
        <begin position="28"/>
        <end position="150"/>
    </location>
</feature>
<dbReference type="EMBL" id="CBTJ020000055">
    <property type="protein sequence ID" value="CDI03309.1"/>
    <property type="molecule type" value="Genomic_DNA"/>
</dbReference>
<comment type="caution">
    <text evidence="3">The sequence shown here is derived from an EMBL/GenBank/DDBJ whole genome shotgun (WGS) entry which is preliminary data.</text>
</comment>
<dbReference type="GO" id="GO:0016491">
    <property type="term" value="F:oxidoreductase activity"/>
    <property type="evidence" value="ECO:0007669"/>
    <property type="project" value="InterPro"/>
</dbReference>
<dbReference type="InterPro" id="IPR036249">
    <property type="entry name" value="Thioredoxin-like_sf"/>
</dbReference>
<gene>
    <name evidence="3" type="ORF">BN873_470051</name>
</gene>
<dbReference type="SUPFAM" id="SSF52833">
    <property type="entry name" value="Thioredoxin-like"/>
    <property type="match status" value="1"/>
</dbReference>
<dbReference type="RefSeq" id="WP_048673941.1">
    <property type="nucleotide sequence ID" value="NZ_CBTJ020000055.1"/>
</dbReference>
<organism evidence="3 4">
    <name type="scientific">Candidatus Competibacter denitrificans Run_A_D11</name>
    <dbReference type="NCBI Taxonomy" id="1400863"/>
    <lineage>
        <taxon>Bacteria</taxon>
        <taxon>Pseudomonadati</taxon>
        <taxon>Pseudomonadota</taxon>
        <taxon>Gammaproteobacteria</taxon>
        <taxon>Candidatus Competibacteraceae</taxon>
        <taxon>Candidatus Competibacter</taxon>
    </lineage>
</organism>
<reference evidence="3" key="2">
    <citation type="submission" date="2014-03" db="EMBL/GenBank/DDBJ databases">
        <title>Candidatus Competibacter-lineage genomes retrieved from metagenomes reveal functional metabolic diversity.</title>
        <authorList>
            <person name="McIlroy S.J."/>
            <person name="Albertsen M."/>
            <person name="Andresen E.K."/>
            <person name="Saunders A.M."/>
            <person name="Kristiansen R."/>
            <person name="Stokholm-Bjerregaard M."/>
            <person name="Nielsen K.L."/>
            <person name="Nielsen P.H."/>
        </authorList>
    </citation>
    <scope>NUCLEOTIDE SEQUENCE</scope>
    <source>
        <strain evidence="3">Run_A_D11</strain>
    </source>
</reference>
<evidence type="ECO:0000259" key="2">
    <source>
        <dbReference type="PROSITE" id="PS51352"/>
    </source>
</evidence>
<proteinExistence type="predicted"/>
<dbReference type="Pfam" id="PF00578">
    <property type="entry name" value="AhpC-TSA"/>
    <property type="match status" value="1"/>
</dbReference>
<reference evidence="3" key="1">
    <citation type="submission" date="2013-07" db="EMBL/GenBank/DDBJ databases">
        <authorList>
            <person name="McIlroy S."/>
        </authorList>
    </citation>
    <scope>NUCLEOTIDE SEQUENCE [LARGE SCALE GENOMIC DNA]</scope>
    <source>
        <strain evidence="3">Run_A_D11</strain>
    </source>
</reference>
<dbReference type="InterPro" id="IPR000866">
    <property type="entry name" value="AhpC/TSA"/>
</dbReference>
<dbReference type="OrthoDB" id="9798454at2"/>
<feature type="signal peptide" evidence="1">
    <location>
        <begin position="1"/>
        <end position="27"/>
    </location>
</feature>
<evidence type="ECO:0000313" key="3">
    <source>
        <dbReference type="EMBL" id="CDI03309.1"/>
    </source>
</evidence>
<keyword evidence="4" id="KW-1185">Reference proteome</keyword>
<dbReference type="Gene3D" id="3.40.30.10">
    <property type="entry name" value="Glutaredoxin"/>
    <property type="match status" value="1"/>
</dbReference>
<dbReference type="GO" id="GO:0016209">
    <property type="term" value="F:antioxidant activity"/>
    <property type="evidence" value="ECO:0007669"/>
    <property type="project" value="InterPro"/>
</dbReference>
<sequence length="150" mass="16448">MNKINRLSIIVGAVLTIGTAALSPASAAEDKMMTKESFMSMEKKEMSHEMPFKEGAFSDAQASGKPFLVAFHKKGCPVCASQKQALNEIYANPHYKDLKVLVVSYDNDTASLKKFNVGMQGVLILYKEKNEVSRSDALVKASDIEKQLQG</sequence>
<feature type="domain" description="Thioredoxin" evidence="2">
    <location>
        <begin position="39"/>
        <end position="150"/>
    </location>
</feature>
<dbReference type="STRING" id="1400863.BN873_470051"/>
<dbReference type="PROSITE" id="PS51352">
    <property type="entry name" value="THIOREDOXIN_2"/>
    <property type="match status" value="1"/>
</dbReference>
<dbReference type="InterPro" id="IPR013766">
    <property type="entry name" value="Thioredoxin_domain"/>
</dbReference>
<name>W6M9L2_9GAMM</name>
<dbReference type="Proteomes" id="UP000035760">
    <property type="component" value="Unassembled WGS sequence"/>
</dbReference>
<evidence type="ECO:0000256" key="1">
    <source>
        <dbReference type="SAM" id="SignalP"/>
    </source>
</evidence>
<keyword evidence="1" id="KW-0732">Signal</keyword>
<evidence type="ECO:0000313" key="4">
    <source>
        <dbReference type="Proteomes" id="UP000035760"/>
    </source>
</evidence>
<dbReference type="CDD" id="cd02947">
    <property type="entry name" value="TRX_family"/>
    <property type="match status" value="1"/>
</dbReference>